<protein>
    <submittedName>
        <fullName evidence="2">Uncharacterized protein</fullName>
    </submittedName>
</protein>
<feature type="transmembrane region" description="Helical" evidence="1">
    <location>
        <begin position="29"/>
        <end position="49"/>
    </location>
</feature>
<feature type="transmembrane region" description="Helical" evidence="1">
    <location>
        <begin position="61"/>
        <end position="79"/>
    </location>
</feature>
<organism evidence="2 3">
    <name type="scientific">Aromatoleum toluolicum</name>
    <dbReference type="NCBI Taxonomy" id="90060"/>
    <lineage>
        <taxon>Bacteria</taxon>
        <taxon>Pseudomonadati</taxon>
        <taxon>Pseudomonadota</taxon>
        <taxon>Betaproteobacteria</taxon>
        <taxon>Rhodocyclales</taxon>
        <taxon>Rhodocyclaceae</taxon>
        <taxon>Aromatoleum</taxon>
    </lineage>
</organism>
<feature type="transmembrane region" description="Helical" evidence="1">
    <location>
        <begin position="116"/>
        <end position="137"/>
    </location>
</feature>
<keyword evidence="1" id="KW-0812">Transmembrane</keyword>
<keyword evidence="1" id="KW-1133">Transmembrane helix</keyword>
<name>A0ABX1NHU0_9RHOO</name>
<comment type="caution">
    <text evidence="2">The sequence shown here is derived from an EMBL/GenBank/DDBJ whole genome shotgun (WGS) entry which is preliminary data.</text>
</comment>
<proteinExistence type="predicted"/>
<keyword evidence="1" id="KW-0472">Membrane</keyword>
<evidence type="ECO:0000313" key="2">
    <source>
        <dbReference type="EMBL" id="NMF98861.1"/>
    </source>
</evidence>
<evidence type="ECO:0000256" key="1">
    <source>
        <dbReference type="SAM" id="Phobius"/>
    </source>
</evidence>
<gene>
    <name evidence="2" type="ORF">GPA27_15880</name>
</gene>
<accession>A0ABX1NHU0</accession>
<evidence type="ECO:0000313" key="3">
    <source>
        <dbReference type="Proteomes" id="UP000634522"/>
    </source>
</evidence>
<dbReference type="Proteomes" id="UP000634522">
    <property type="component" value="Unassembled WGS sequence"/>
</dbReference>
<reference evidence="2 3" key="1">
    <citation type="submission" date="2019-12" db="EMBL/GenBank/DDBJ databases">
        <title>Comparative genomics gives insights into the taxonomy of the Azoarcus-Aromatoleum group and reveals separate origins of nif in the plant-associated Azoarcus and non-plant-associated Aromatoleum sub-groups.</title>
        <authorList>
            <person name="Lafos M."/>
            <person name="Maluk M."/>
            <person name="Batista M."/>
            <person name="Junghare M."/>
            <person name="Carmona M."/>
            <person name="Faoro H."/>
            <person name="Cruz L.M."/>
            <person name="Battistoni F."/>
            <person name="De Souza E."/>
            <person name="Pedrosa F."/>
            <person name="Chen W.-M."/>
            <person name="Poole P.S."/>
            <person name="Dixon R.A."/>
            <person name="James E.K."/>
        </authorList>
    </citation>
    <scope>NUCLEOTIDE SEQUENCE [LARGE SCALE GENOMIC DNA]</scope>
    <source>
        <strain evidence="2 3">T</strain>
    </source>
</reference>
<keyword evidence="3" id="KW-1185">Reference proteome</keyword>
<dbReference type="EMBL" id="WTVS01000033">
    <property type="protein sequence ID" value="NMF98861.1"/>
    <property type="molecule type" value="Genomic_DNA"/>
</dbReference>
<dbReference type="RefSeq" id="WP_169141547.1">
    <property type="nucleotide sequence ID" value="NZ_WTVS01000033.1"/>
</dbReference>
<feature type="transmembrane region" description="Helical" evidence="1">
    <location>
        <begin position="91"/>
        <end position="110"/>
    </location>
</feature>
<sequence length="144" mass="15695">MNMSMSTITSTTVPAGSGSFSGWRLMFRLAGLFNIGVAIPLWIAPVALSKLFGFEPVPTDILYTDLFAVLVIAFGIGYWRVGADPVRNRVMVEMGILGKLLVVLVGYQHFLAGTASLPFAVLVTGDLVWASLFWRYLRTHPEGA</sequence>